<keyword evidence="8 9" id="KW-0457">Lysine biosynthesis</keyword>
<reference evidence="13 14" key="1">
    <citation type="submission" date="2016-10" db="EMBL/GenBank/DDBJ databases">
        <authorList>
            <person name="de Groot N.N."/>
        </authorList>
    </citation>
    <scope>NUCLEOTIDE SEQUENCE [LARGE SCALE GENOMIC DNA]</scope>
    <source>
        <strain evidence="13 14">KH2T6</strain>
    </source>
</reference>
<dbReference type="Gene3D" id="3.40.50.720">
    <property type="entry name" value="NAD(P)-binding Rossmann-like Domain"/>
    <property type="match status" value="1"/>
</dbReference>
<comment type="pathway">
    <text evidence="9">Amino-acid biosynthesis; L-lysine biosynthesis via DAP pathway; (S)-tetrahydrodipicolinate from L-aspartate: step 4/4.</text>
</comment>
<evidence type="ECO:0000256" key="10">
    <source>
        <dbReference type="NCBIfam" id="TIGR00036"/>
    </source>
</evidence>
<feature type="domain" description="Dihydrodipicolinate reductase C-terminal" evidence="12">
    <location>
        <begin position="115"/>
        <end position="249"/>
    </location>
</feature>
<sequence>MTNIAICGACGHMGRVIADVISGRDDCKVIAGIDKVTAQYADFPIVANVADMAEKPDVIIDFSHPSTLDDLLSYCLSNGTALVVATTGYDEEQTAKIKKAAEQIPLFFTFNMSLGVNLLADLARRATKILGDQFDIEIIEKHHNQKLDAPSGTAIMLANAINEELDNRCSYTYDRHSVRAKRGKNEIGMHSVRGGTIVGEHEIIFAGRDEVVSLKHEAHSKSVFAVGSVNAAVFLKGKAAGLYAMDDLLKES</sequence>
<comment type="subcellular location">
    <subcellularLocation>
        <location evidence="9">Cytoplasm</location>
    </subcellularLocation>
</comment>
<keyword evidence="4 9" id="KW-0521">NADP</keyword>
<evidence type="ECO:0000259" key="12">
    <source>
        <dbReference type="Pfam" id="PF05173"/>
    </source>
</evidence>
<feature type="binding site" evidence="9">
    <location>
        <begin position="152"/>
        <end position="153"/>
    </location>
    <ligand>
        <name>(S)-2,3,4,5-tetrahydrodipicolinate</name>
        <dbReference type="ChEBI" id="CHEBI:16845"/>
    </ligand>
</feature>
<keyword evidence="5 9" id="KW-0220">Diaminopimelate biosynthesis</keyword>
<dbReference type="NCBIfam" id="TIGR00036">
    <property type="entry name" value="dapB"/>
    <property type="match status" value="1"/>
</dbReference>
<comment type="similarity">
    <text evidence="1 9">Belongs to the DapB family.</text>
</comment>
<dbReference type="Pfam" id="PF05173">
    <property type="entry name" value="DapB_C"/>
    <property type="match status" value="1"/>
</dbReference>
<dbReference type="SUPFAM" id="SSF55347">
    <property type="entry name" value="Glyceraldehyde-3-phosphate dehydrogenase-like, C-terminal domain"/>
    <property type="match status" value="1"/>
</dbReference>
<protein>
    <recommendedName>
        <fullName evidence="9 10">4-hydroxy-tetrahydrodipicolinate reductase</fullName>
        <shortName evidence="9">HTPA reductase</shortName>
        <ecNumber evidence="9 10">1.17.1.8</ecNumber>
    </recommendedName>
</protein>
<comment type="function">
    <text evidence="9">Catalyzes the conversion of 4-hydroxy-tetrahydrodipicolinate (HTPA) to tetrahydrodipicolinate.</text>
</comment>
<comment type="subunit">
    <text evidence="9">Homotetramer.</text>
</comment>
<feature type="active site" description="Proton donor" evidence="9">
    <location>
        <position position="146"/>
    </location>
</feature>
<dbReference type="InterPro" id="IPR000846">
    <property type="entry name" value="DapB_N"/>
</dbReference>
<dbReference type="GO" id="GO:0005829">
    <property type="term" value="C:cytosol"/>
    <property type="evidence" value="ECO:0007669"/>
    <property type="project" value="TreeGrafter"/>
</dbReference>
<dbReference type="EC" id="1.17.1.8" evidence="9 10"/>
<evidence type="ECO:0000259" key="11">
    <source>
        <dbReference type="Pfam" id="PF01113"/>
    </source>
</evidence>
<evidence type="ECO:0000256" key="5">
    <source>
        <dbReference type="ARBA" id="ARBA00022915"/>
    </source>
</evidence>
<dbReference type="AlphaFoldDB" id="A0A1H7L8S5"/>
<organism evidence="13 14">
    <name type="scientific">Ruminococcus albus</name>
    <dbReference type="NCBI Taxonomy" id="1264"/>
    <lineage>
        <taxon>Bacteria</taxon>
        <taxon>Bacillati</taxon>
        <taxon>Bacillota</taxon>
        <taxon>Clostridia</taxon>
        <taxon>Eubacteriales</taxon>
        <taxon>Oscillospiraceae</taxon>
        <taxon>Ruminococcus</taxon>
    </lineage>
</organism>
<evidence type="ECO:0000256" key="4">
    <source>
        <dbReference type="ARBA" id="ARBA00022857"/>
    </source>
</evidence>
<dbReference type="Proteomes" id="UP000186015">
    <property type="component" value="Unassembled WGS sequence"/>
</dbReference>
<keyword evidence="2 9" id="KW-0963">Cytoplasm</keyword>
<keyword evidence="3 9" id="KW-0028">Amino-acid biosynthesis</keyword>
<feature type="binding site" evidence="9">
    <location>
        <position position="143"/>
    </location>
    <ligand>
        <name>(S)-2,3,4,5-tetrahydrodipicolinate</name>
        <dbReference type="ChEBI" id="CHEBI:16845"/>
    </ligand>
</feature>
<evidence type="ECO:0000313" key="13">
    <source>
        <dbReference type="EMBL" id="SEK95453.1"/>
    </source>
</evidence>
<dbReference type="InterPro" id="IPR022664">
    <property type="entry name" value="DapB_N_CS"/>
</dbReference>
<dbReference type="Gene3D" id="3.30.360.10">
    <property type="entry name" value="Dihydrodipicolinate Reductase, domain 2"/>
    <property type="match status" value="1"/>
</dbReference>
<dbReference type="Pfam" id="PF01113">
    <property type="entry name" value="DapB_N"/>
    <property type="match status" value="1"/>
</dbReference>
<keyword evidence="7 9" id="KW-0520">NAD</keyword>
<comment type="catalytic activity">
    <reaction evidence="9">
        <text>(S)-2,3,4,5-tetrahydrodipicolinate + NAD(+) + H2O = (2S,4S)-4-hydroxy-2,3,4,5-tetrahydrodipicolinate + NADH + H(+)</text>
        <dbReference type="Rhea" id="RHEA:35323"/>
        <dbReference type="ChEBI" id="CHEBI:15377"/>
        <dbReference type="ChEBI" id="CHEBI:15378"/>
        <dbReference type="ChEBI" id="CHEBI:16845"/>
        <dbReference type="ChEBI" id="CHEBI:57540"/>
        <dbReference type="ChEBI" id="CHEBI:57945"/>
        <dbReference type="ChEBI" id="CHEBI:67139"/>
        <dbReference type="EC" id="1.17.1.8"/>
    </reaction>
</comment>
<proteinExistence type="inferred from homology"/>
<evidence type="ECO:0000313" key="14">
    <source>
        <dbReference type="Proteomes" id="UP000186015"/>
    </source>
</evidence>
<dbReference type="CDD" id="cd02274">
    <property type="entry name" value="DHDPR_N"/>
    <property type="match status" value="1"/>
</dbReference>
<dbReference type="PANTHER" id="PTHR20836:SF7">
    <property type="entry name" value="4-HYDROXY-TETRAHYDRODIPICOLINATE REDUCTASE"/>
    <property type="match status" value="1"/>
</dbReference>
<dbReference type="PIRSF" id="PIRSF000161">
    <property type="entry name" value="DHPR"/>
    <property type="match status" value="1"/>
</dbReference>
<dbReference type="GO" id="GO:0019877">
    <property type="term" value="P:diaminopimelate biosynthetic process"/>
    <property type="evidence" value="ECO:0007669"/>
    <property type="project" value="UniProtKB-UniRule"/>
</dbReference>
<dbReference type="GO" id="GO:0008839">
    <property type="term" value="F:4-hydroxy-tetrahydrodipicolinate reductase"/>
    <property type="evidence" value="ECO:0007669"/>
    <property type="project" value="UniProtKB-UniRule"/>
</dbReference>
<feature type="binding site" evidence="9">
    <location>
        <position position="35"/>
    </location>
    <ligand>
        <name>NADP(+)</name>
        <dbReference type="ChEBI" id="CHEBI:58349"/>
    </ligand>
</feature>
<keyword evidence="6 9" id="KW-0560">Oxidoreductase</keyword>
<dbReference type="SUPFAM" id="SSF51735">
    <property type="entry name" value="NAD(P)-binding Rossmann-fold domains"/>
    <property type="match status" value="1"/>
</dbReference>
<dbReference type="FunFam" id="3.30.360.10:FF:000009">
    <property type="entry name" value="4-hydroxy-tetrahydrodipicolinate reductase"/>
    <property type="match status" value="1"/>
</dbReference>
<dbReference type="GO" id="GO:0009089">
    <property type="term" value="P:lysine biosynthetic process via diaminopimelate"/>
    <property type="evidence" value="ECO:0007669"/>
    <property type="project" value="UniProtKB-UniRule"/>
</dbReference>
<dbReference type="HAMAP" id="MF_00102">
    <property type="entry name" value="DapB"/>
    <property type="match status" value="1"/>
</dbReference>
<evidence type="ECO:0000256" key="6">
    <source>
        <dbReference type="ARBA" id="ARBA00023002"/>
    </source>
</evidence>
<dbReference type="RefSeq" id="WP_074833518.1">
    <property type="nucleotide sequence ID" value="NZ_FOAT01000008.1"/>
</dbReference>
<accession>A0A1H7L8S5</accession>
<evidence type="ECO:0000256" key="3">
    <source>
        <dbReference type="ARBA" id="ARBA00022605"/>
    </source>
</evidence>
<dbReference type="GO" id="GO:0051287">
    <property type="term" value="F:NAD binding"/>
    <property type="evidence" value="ECO:0007669"/>
    <property type="project" value="UniProtKB-UniRule"/>
</dbReference>
<dbReference type="PANTHER" id="PTHR20836">
    <property type="entry name" value="DIHYDRODIPICOLINATE REDUCTASE"/>
    <property type="match status" value="1"/>
</dbReference>
<evidence type="ECO:0000256" key="8">
    <source>
        <dbReference type="ARBA" id="ARBA00023154"/>
    </source>
</evidence>
<feature type="binding site" evidence="9">
    <location>
        <begin position="8"/>
        <end position="13"/>
    </location>
    <ligand>
        <name>NAD(+)</name>
        <dbReference type="ChEBI" id="CHEBI:57540"/>
    </ligand>
</feature>
<name>A0A1H7L8S5_RUMAL</name>
<evidence type="ECO:0000256" key="9">
    <source>
        <dbReference type="HAMAP-Rule" id="MF_00102"/>
    </source>
</evidence>
<evidence type="ECO:0000256" key="2">
    <source>
        <dbReference type="ARBA" id="ARBA00022490"/>
    </source>
</evidence>
<dbReference type="OrthoDB" id="9790352at2"/>
<dbReference type="EMBL" id="FOAT01000008">
    <property type="protein sequence ID" value="SEK95453.1"/>
    <property type="molecule type" value="Genomic_DNA"/>
</dbReference>
<feature type="binding site" evidence="9">
    <location>
        <begin position="109"/>
        <end position="112"/>
    </location>
    <ligand>
        <name>NAD(+)</name>
        <dbReference type="ChEBI" id="CHEBI:57540"/>
    </ligand>
</feature>
<evidence type="ECO:0000256" key="1">
    <source>
        <dbReference type="ARBA" id="ARBA00006642"/>
    </source>
</evidence>
<dbReference type="GO" id="GO:0050661">
    <property type="term" value="F:NADP binding"/>
    <property type="evidence" value="ECO:0007669"/>
    <property type="project" value="UniProtKB-UniRule"/>
</dbReference>
<feature type="domain" description="Dihydrodipicolinate reductase N-terminal" evidence="11">
    <location>
        <begin position="3"/>
        <end position="112"/>
    </location>
</feature>
<evidence type="ECO:0000256" key="7">
    <source>
        <dbReference type="ARBA" id="ARBA00023027"/>
    </source>
</evidence>
<dbReference type="PROSITE" id="PS01298">
    <property type="entry name" value="DAPB"/>
    <property type="match status" value="1"/>
</dbReference>
<dbReference type="InterPro" id="IPR023940">
    <property type="entry name" value="DHDPR_bac"/>
</dbReference>
<comment type="catalytic activity">
    <reaction evidence="9">
        <text>(S)-2,3,4,5-tetrahydrodipicolinate + NADP(+) + H2O = (2S,4S)-4-hydroxy-2,3,4,5-tetrahydrodipicolinate + NADPH + H(+)</text>
        <dbReference type="Rhea" id="RHEA:35331"/>
        <dbReference type="ChEBI" id="CHEBI:15377"/>
        <dbReference type="ChEBI" id="CHEBI:15378"/>
        <dbReference type="ChEBI" id="CHEBI:16845"/>
        <dbReference type="ChEBI" id="CHEBI:57783"/>
        <dbReference type="ChEBI" id="CHEBI:58349"/>
        <dbReference type="ChEBI" id="CHEBI:67139"/>
        <dbReference type="EC" id="1.17.1.8"/>
    </reaction>
</comment>
<dbReference type="UniPathway" id="UPA00034">
    <property type="reaction ID" value="UER00018"/>
</dbReference>
<dbReference type="GO" id="GO:0016726">
    <property type="term" value="F:oxidoreductase activity, acting on CH or CH2 groups, NAD or NADP as acceptor"/>
    <property type="evidence" value="ECO:0007669"/>
    <property type="project" value="UniProtKB-UniRule"/>
</dbReference>
<feature type="binding site" evidence="9">
    <location>
        <position position="34"/>
    </location>
    <ligand>
        <name>NAD(+)</name>
        <dbReference type="ChEBI" id="CHEBI:57540"/>
    </ligand>
</feature>
<gene>
    <name evidence="9" type="primary">dapB</name>
    <name evidence="13" type="ORF">SAMN05216469_108112</name>
</gene>
<dbReference type="InterPro" id="IPR036291">
    <property type="entry name" value="NAD(P)-bd_dom_sf"/>
</dbReference>
<feature type="binding site" evidence="9">
    <location>
        <begin position="85"/>
        <end position="87"/>
    </location>
    <ligand>
        <name>NAD(+)</name>
        <dbReference type="ChEBI" id="CHEBI:57540"/>
    </ligand>
</feature>
<comment type="caution">
    <text evidence="9">Was originally thought to be a dihydrodipicolinate reductase (DHDPR), catalyzing the conversion of dihydrodipicolinate to tetrahydrodipicolinate. However, it was shown in E.coli that the substrate of the enzymatic reaction is not dihydrodipicolinate (DHDP) but in fact (2S,4S)-4-hydroxy-2,3,4,5-tetrahydrodipicolinic acid (HTPA), the product released by the DapA-catalyzed reaction.</text>
</comment>
<feature type="active site" description="Proton donor/acceptor" evidence="9">
    <location>
        <position position="142"/>
    </location>
</feature>
<dbReference type="InterPro" id="IPR022663">
    <property type="entry name" value="DapB_C"/>
</dbReference>